<proteinExistence type="predicted"/>
<dbReference type="PROSITE" id="PS51007">
    <property type="entry name" value="CYTC"/>
    <property type="match status" value="1"/>
</dbReference>
<dbReference type="PANTHER" id="PTHR34688">
    <property type="entry name" value="CYTOCHROME C6, CHLOROPLASTIC"/>
    <property type="match status" value="1"/>
</dbReference>
<gene>
    <name evidence="7" type="ORF">POTOM_049760</name>
</gene>
<keyword evidence="3" id="KW-0249">Electron transport</keyword>
<keyword evidence="4 5" id="KW-0408">Iron</keyword>
<evidence type="ECO:0000256" key="5">
    <source>
        <dbReference type="PROSITE-ProRule" id="PRU00433"/>
    </source>
</evidence>
<dbReference type="InterPro" id="IPR013698">
    <property type="entry name" value="Squalene_epoxidase"/>
</dbReference>
<dbReference type="PANTHER" id="PTHR34688:SF2">
    <property type="entry name" value="CYTOCHROME C6, CHLOROPLASTIC"/>
    <property type="match status" value="1"/>
</dbReference>
<dbReference type="GO" id="GO:0050660">
    <property type="term" value="F:flavin adenine dinucleotide binding"/>
    <property type="evidence" value="ECO:0007669"/>
    <property type="project" value="InterPro"/>
</dbReference>
<dbReference type="GO" id="GO:0004506">
    <property type="term" value="F:squalene monooxygenase activity"/>
    <property type="evidence" value="ECO:0007669"/>
    <property type="project" value="InterPro"/>
</dbReference>
<dbReference type="Pfam" id="PF08491">
    <property type="entry name" value="SE"/>
    <property type="match status" value="1"/>
</dbReference>
<dbReference type="GO" id="GO:0009055">
    <property type="term" value="F:electron transfer activity"/>
    <property type="evidence" value="ECO:0007669"/>
    <property type="project" value="InterPro"/>
</dbReference>
<dbReference type="OrthoDB" id="1930491at2759"/>
<evidence type="ECO:0000313" key="8">
    <source>
        <dbReference type="Proteomes" id="UP000886885"/>
    </source>
</evidence>
<dbReference type="InterPro" id="IPR023655">
    <property type="entry name" value="Cyt_C6"/>
</dbReference>
<keyword evidence="8" id="KW-1185">Reference proteome</keyword>
<organism evidence="7 8">
    <name type="scientific">Populus tomentosa</name>
    <name type="common">Chinese white poplar</name>
    <dbReference type="NCBI Taxonomy" id="118781"/>
    <lineage>
        <taxon>Eukaryota</taxon>
        <taxon>Viridiplantae</taxon>
        <taxon>Streptophyta</taxon>
        <taxon>Embryophyta</taxon>
        <taxon>Tracheophyta</taxon>
        <taxon>Spermatophyta</taxon>
        <taxon>Magnoliopsida</taxon>
        <taxon>eudicotyledons</taxon>
        <taxon>Gunneridae</taxon>
        <taxon>Pentapetalae</taxon>
        <taxon>rosids</taxon>
        <taxon>fabids</taxon>
        <taxon>Malpighiales</taxon>
        <taxon>Salicaceae</taxon>
        <taxon>Saliceae</taxon>
        <taxon>Populus</taxon>
    </lineage>
</organism>
<dbReference type="EMBL" id="JAAWWB010000029">
    <property type="protein sequence ID" value="KAG6747357.1"/>
    <property type="molecule type" value="Genomic_DNA"/>
</dbReference>
<evidence type="ECO:0000259" key="6">
    <source>
        <dbReference type="PROSITE" id="PS51007"/>
    </source>
</evidence>
<dbReference type="GO" id="GO:0016020">
    <property type="term" value="C:membrane"/>
    <property type="evidence" value="ECO:0007669"/>
    <property type="project" value="InterPro"/>
</dbReference>
<dbReference type="InterPro" id="IPR009056">
    <property type="entry name" value="Cyt_c-like_dom"/>
</dbReference>
<name>A0A8X7YD27_POPTO</name>
<dbReference type="Pfam" id="PF13442">
    <property type="entry name" value="Cytochrome_CBB3"/>
    <property type="match status" value="1"/>
</dbReference>
<keyword evidence="5" id="KW-0349">Heme</keyword>
<dbReference type="AlphaFoldDB" id="A0A8X7YD27"/>
<keyword evidence="2 5" id="KW-0479">Metal-binding</keyword>
<keyword evidence="1" id="KW-0813">Transport</keyword>
<evidence type="ECO:0000256" key="2">
    <source>
        <dbReference type="ARBA" id="ARBA00022723"/>
    </source>
</evidence>
<accession>A0A8X7YD27</accession>
<dbReference type="GO" id="GO:0005506">
    <property type="term" value="F:iron ion binding"/>
    <property type="evidence" value="ECO:0007669"/>
    <property type="project" value="InterPro"/>
</dbReference>
<comment type="caution">
    <text evidence="7">The sequence shown here is derived from an EMBL/GenBank/DDBJ whole genome shotgun (WGS) entry which is preliminary data.</text>
</comment>
<protein>
    <recommendedName>
        <fullName evidence="6">Cytochrome c domain-containing protein</fullName>
    </recommendedName>
</protein>
<dbReference type="GO" id="GO:0020037">
    <property type="term" value="F:heme binding"/>
    <property type="evidence" value="ECO:0007669"/>
    <property type="project" value="InterPro"/>
</dbReference>
<dbReference type="Proteomes" id="UP000886885">
    <property type="component" value="Chromosome 15A"/>
</dbReference>
<dbReference type="FunFam" id="1.10.760.10:FF:000021">
    <property type="entry name" value="Cytochrome c6, chloroplastic"/>
    <property type="match status" value="1"/>
</dbReference>
<sequence length="355" mass="39533">MRMSRWKGNEKQGGSQNPVVLKQKEVKLVKSLALPLMAALVALSPIVNTPVSLGQTLDVQRGASLFSRTCIGCHDAGGNIIQPFYIDFRVQRSSQRTYKDTEEEIYRITYFGKGRMPGFGESCTPRGQCTFGPRLQDEEIKLLAQFVKSQADQGWPNIEITSDKAYAEVINGVRDGNKEVIDCVSDFDAERMLGYAIFKDGKSAKLPYPLISQPVLSAWCWRIATFPDQIMDRKCLPFLMQVAPTMNTLAGALFKVFRASPDHPARNEICQACFDYMSLEGVFSNGLIALLSGLDPRPVSSVLHFFAVAIYGGGRLMLPSSLVCTVLSRLCRLGRRGCPVTKLLTIENHQQYFRL</sequence>
<evidence type="ECO:0000256" key="4">
    <source>
        <dbReference type="ARBA" id="ARBA00023004"/>
    </source>
</evidence>
<evidence type="ECO:0000256" key="1">
    <source>
        <dbReference type="ARBA" id="ARBA00022448"/>
    </source>
</evidence>
<evidence type="ECO:0000313" key="7">
    <source>
        <dbReference type="EMBL" id="KAG6747357.1"/>
    </source>
</evidence>
<reference evidence="7" key="1">
    <citation type="journal article" date="2020" name="bioRxiv">
        <title>Hybrid origin of Populus tomentosa Carr. identified through genome sequencing and phylogenomic analysis.</title>
        <authorList>
            <person name="An X."/>
            <person name="Gao K."/>
            <person name="Chen Z."/>
            <person name="Li J."/>
            <person name="Yang X."/>
            <person name="Yang X."/>
            <person name="Zhou J."/>
            <person name="Guo T."/>
            <person name="Zhao T."/>
            <person name="Huang S."/>
            <person name="Miao D."/>
            <person name="Khan W.U."/>
            <person name="Rao P."/>
            <person name="Ye M."/>
            <person name="Lei B."/>
            <person name="Liao W."/>
            <person name="Wang J."/>
            <person name="Ji L."/>
            <person name="Li Y."/>
            <person name="Guo B."/>
            <person name="Mustafa N.S."/>
            <person name="Li S."/>
            <person name="Yun Q."/>
            <person name="Keller S.R."/>
            <person name="Mao J."/>
            <person name="Zhang R."/>
            <person name="Strauss S.H."/>
        </authorList>
    </citation>
    <scope>NUCLEOTIDE SEQUENCE</scope>
    <source>
        <strain evidence="7">GM15</strain>
        <tissue evidence="7">Leaf</tissue>
    </source>
</reference>
<feature type="domain" description="Cytochrome c" evidence="6">
    <location>
        <begin position="57"/>
        <end position="151"/>
    </location>
</feature>
<evidence type="ECO:0000256" key="3">
    <source>
        <dbReference type="ARBA" id="ARBA00022982"/>
    </source>
</evidence>